<gene>
    <name evidence="3" type="ORF">ACFOET_17240</name>
</gene>
<sequence length="57" mass="6338">MEKYNELKALIASIEEDAVKFYEKGNNAAGTRVRTGLQKVKALAQDIRNAVTEAKNK</sequence>
<dbReference type="Proteomes" id="UP001595526">
    <property type="component" value="Unassembled WGS sequence"/>
</dbReference>
<keyword evidence="4" id="KW-1185">Reference proteome</keyword>
<evidence type="ECO:0000256" key="2">
    <source>
        <dbReference type="ARBA" id="ARBA00008424"/>
    </source>
</evidence>
<comment type="caution">
    <text evidence="3">The sequence shown here is derived from an EMBL/GenBank/DDBJ whole genome shotgun (WGS) entry which is preliminary data.</text>
</comment>
<name>A0ABV7JMN4_9SPHI</name>
<comment type="function">
    <text evidence="1">Might have a role analogous to that of eukaryotic histone proteins.</text>
</comment>
<proteinExistence type="inferred from homology"/>
<dbReference type="InterPro" id="IPR010886">
    <property type="entry name" value="Hc1"/>
</dbReference>
<dbReference type="EMBL" id="JBHRTA010000038">
    <property type="protein sequence ID" value="MFC3199370.1"/>
    <property type="molecule type" value="Genomic_DNA"/>
</dbReference>
<dbReference type="RefSeq" id="WP_379024905.1">
    <property type="nucleotide sequence ID" value="NZ_JBHRTA010000038.1"/>
</dbReference>
<comment type="similarity">
    <text evidence="2">Belongs to the histone H1/H5 family. HCT subfamily.</text>
</comment>
<organism evidence="3 4">
    <name type="scientific">Parapedobacter deserti</name>
    <dbReference type="NCBI Taxonomy" id="1912957"/>
    <lineage>
        <taxon>Bacteria</taxon>
        <taxon>Pseudomonadati</taxon>
        <taxon>Bacteroidota</taxon>
        <taxon>Sphingobacteriia</taxon>
        <taxon>Sphingobacteriales</taxon>
        <taxon>Sphingobacteriaceae</taxon>
        <taxon>Parapedobacter</taxon>
    </lineage>
</organism>
<evidence type="ECO:0000313" key="4">
    <source>
        <dbReference type="Proteomes" id="UP001595526"/>
    </source>
</evidence>
<evidence type="ECO:0000313" key="3">
    <source>
        <dbReference type="EMBL" id="MFC3199370.1"/>
    </source>
</evidence>
<accession>A0ABV7JMN4</accession>
<reference evidence="4" key="1">
    <citation type="journal article" date="2019" name="Int. J. Syst. Evol. Microbiol.">
        <title>The Global Catalogue of Microorganisms (GCM) 10K type strain sequencing project: providing services to taxonomists for standard genome sequencing and annotation.</title>
        <authorList>
            <consortium name="The Broad Institute Genomics Platform"/>
            <consortium name="The Broad Institute Genome Sequencing Center for Infectious Disease"/>
            <person name="Wu L."/>
            <person name="Ma J."/>
        </authorList>
    </citation>
    <scope>NUCLEOTIDE SEQUENCE [LARGE SCALE GENOMIC DNA]</scope>
    <source>
        <strain evidence="4">KCTC 52416</strain>
    </source>
</reference>
<evidence type="ECO:0000256" key="1">
    <source>
        <dbReference type="ARBA" id="ARBA00002333"/>
    </source>
</evidence>
<dbReference type="Pfam" id="PF07432">
    <property type="entry name" value="Hc1"/>
    <property type="match status" value="1"/>
</dbReference>
<protein>
    <submittedName>
        <fullName evidence="3">Histone H1</fullName>
    </submittedName>
</protein>